<dbReference type="Gramene" id="Psat03G0151300-T1">
    <property type="protein sequence ID" value="KAI5425717.1"/>
    <property type="gene ID" value="KIW84_031513"/>
</dbReference>
<accession>A0A9D4XS02</accession>
<keyword evidence="5" id="KW-0539">Nucleus</keyword>
<dbReference type="GO" id="GO:0003682">
    <property type="term" value="F:chromatin binding"/>
    <property type="evidence" value="ECO:0007669"/>
    <property type="project" value="TreeGrafter"/>
</dbReference>
<dbReference type="PANTHER" id="PTHR47025:SF28">
    <property type="entry name" value="ACYL-COA N-ACYLTRANSFERASE WITH RING_FYVE_PHD-TYPE ZINC FINGER DOMAIN-CONTAINING PROTEIN"/>
    <property type="match status" value="1"/>
</dbReference>
<organism evidence="9 10">
    <name type="scientific">Pisum sativum</name>
    <name type="common">Garden pea</name>
    <name type="synonym">Lathyrus oleraceus</name>
    <dbReference type="NCBI Taxonomy" id="3888"/>
    <lineage>
        <taxon>Eukaryota</taxon>
        <taxon>Viridiplantae</taxon>
        <taxon>Streptophyta</taxon>
        <taxon>Embryophyta</taxon>
        <taxon>Tracheophyta</taxon>
        <taxon>Spermatophyta</taxon>
        <taxon>Magnoliopsida</taxon>
        <taxon>eudicotyledons</taxon>
        <taxon>Gunneridae</taxon>
        <taxon>Pentapetalae</taxon>
        <taxon>rosids</taxon>
        <taxon>fabids</taxon>
        <taxon>Fabales</taxon>
        <taxon>Fabaceae</taxon>
        <taxon>Papilionoideae</taxon>
        <taxon>50 kb inversion clade</taxon>
        <taxon>NPAAA clade</taxon>
        <taxon>Hologalegina</taxon>
        <taxon>IRL clade</taxon>
        <taxon>Fabeae</taxon>
        <taxon>Lathyrus</taxon>
    </lineage>
</organism>
<dbReference type="InterPro" id="IPR013083">
    <property type="entry name" value="Znf_RING/FYVE/PHD"/>
</dbReference>
<feature type="domain" description="PHD-type" evidence="8">
    <location>
        <begin position="804"/>
        <end position="849"/>
    </location>
</feature>
<reference evidence="9 10" key="1">
    <citation type="journal article" date="2022" name="Nat. Genet.">
        <title>Improved pea reference genome and pan-genome highlight genomic features and evolutionary characteristics.</title>
        <authorList>
            <person name="Yang T."/>
            <person name="Liu R."/>
            <person name="Luo Y."/>
            <person name="Hu S."/>
            <person name="Wang D."/>
            <person name="Wang C."/>
            <person name="Pandey M.K."/>
            <person name="Ge S."/>
            <person name="Xu Q."/>
            <person name="Li N."/>
            <person name="Li G."/>
            <person name="Huang Y."/>
            <person name="Saxena R.K."/>
            <person name="Ji Y."/>
            <person name="Li M."/>
            <person name="Yan X."/>
            <person name="He Y."/>
            <person name="Liu Y."/>
            <person name="Wang X."/>
            <person name="Xiang C."/>
            <person name="Varshney R.K."/>
            <person name="Ding H."/>
            <person name="Gao S."/>
            <person name="Zong X."/>
        </authorList>
    </citation>
    <scope>NUCLEOTIDE SEQUENCE [LARGE SCALE GENOMIC DNA]</scope>
    <source>
        <strain evidence="9 10">cv. Zhongwan 6</strain>
    </source>
</reference>
<dbReference type="GO" id="GO:0005634">
    <property type="term" value="C:nucleus"/>
    <property type="evidence" value="ECO:0007669"/>
    <property type="project" value="UniProtKB-SubCell"/>
</dbReference>
<evidence type="ECO:0000256" key="1">
    <source>
        <dbReference type="ARBA" id="ARBA00004123"/>
    </source>
</evidence>
<dbReference type="SUPFAM" id="SSF57903">
    <property type="entry name" value="FYVE/PHD zinc finger"/>
    <property type="match status" value="2"/>
</dbReference>
<dbReference type="GO" id="GO:0008270">
    <property type="term" value="F:zinc ion binding"/>
    <property type="evidence" value="ECO:0007669"/>
    <property type="project" value="UniProtKB-KW"/>
</dbReference>
<evidence type="ECO:0000256" key="7">
    <source>
        <dbReference type="SAM" id="MobiDB-lite"/>
    </source>
</evidence>
<comment type="caution">
    <text evidence="9">The sequence shown here is derived from an EMBL/GenBank/DDBJ whole genome shotgun (WGS) entry which is preliminary data.</text>
</comment>
<dbReference type="SMART" id="SM00249">
    <property type="entry name" value="PHD"/>
    <property type="match status" value="2"/>
</dbReference>
<gene>
    <name evidence="9" type="ORF">KIW84_031513</name>
</gene>
<dbReference type="InterPro" id="IPR016181">
    <property type="entry name" value="Acyl_CoA_acyltransferase"/>
</dbReference>
<keyword evidence="2" id="KW-0479">Metal-binding</keyword>
<evidence type="ECO:0000259" key="8">
    <source>
        <dbReference type="PROSITE" id="PS50016"/>
    </source>
</evidence>
<evidence type="ECO:0000313" key="10">
    <source>
        <dbReference type="Proteomes" id="UP001058974"/>
    </source>
</evidence>
<dbReference type="InterPro" id="IPR059153">
    <property type="entry name" value="NSD_PHD-1st"/>
</dbReference>
<dbReference type="AlphaFoldDB" id="A0A9D4XS02"/>
<dbReference type="GO" id="GO:0000977">
    <property type="term" value="F:RNA polymerase II transcription regulatory region sequence-specific DNA binding"/>
    <property type="evidence" value="ECO:0007669"/>
    <property type="project" value="TreeGrafter"/>
</dbReference>
<dbReference type="Gene3D" id="3.40.630.30">
    <property type="match status" value="1"/>
</dbReference>
<dbReference type="PROSITE" id="PS01359">
    <property type="entry name" value="ZF_PHD_1"/>
    <property type="match status" value="1"/>
</dbReference>
<sequence length="1188" mass="130278">MDASVKPESESTTVLLDQPLEAQEMPTVNGCIVYTRVKRSLNPCNGFSEDVDCKRFREDAETPIELESGVDCCTGSRDGGECGDGMKSEVREVAETAFKRITRSAMKAKVESFKRITRSAMKEKVESDEKTITVLGQRGAAVVRGKGDGAVPGRNSKRFARSAMKEKGESCEKTVSVVEQQGAAVVSGTGDGAVPVRYLKRFTRSAMKEKGESCEETVTVGEQQGAAVVSGKGYDAVPVRNLKRFTRLAMKENAESCEETVAVVEQQGAAVVSGKGDDAVPVRNLKRFTRSAMKEKAESCEEMVTVVEQQGAAVVSGKGDGAVPVRNLKRFTRLAMKENAESCEETVNVVEQGAAVVSGKGDGKVGKFKRITRSAVKLKVESGEETVTELAQQGAAVASVEGSVRMLKRITRSASMKANPESGEETVTKLEQKRASVVGNINGVLAAPRNKMELKMSKKIVVNKMPTTVKELFHTGLLDGISVVYIGGLKQASGLRGVISNGGILCSCSVCKGSRVIPPSQFAIHACKQYKRAVEYICLENGKSLLDLLRACRRAPLHDLEATIQNFVRSPPEEKYFTCERCKGCFPSSCMERVGPICCSCVESCKPEESSKNVVGKRIRSPRPVLVSKSSSASDLSISSKSKRHGKKRTKSSKRDNSSNSSMSASVPILPRKKITPKMKKKSLSVKLKTTSNCLSPQNKSQWKITKKDFRLHKLVFEENGLPDGTEVAYYAGGQKLLEGFKMGYGILCRCCNTEISPSQFEVHAGWASRKKPYAYIYTSNGVSLHELSISLSKDRKYSANDNDDLCVVCWDGGDLLLCDGCPRAFHKECASISSIPRGDWYCQFCQNMFQREKFVAYNNNAFAAGRVEGVDPIEQITKRCIRIVKDIGAELSGCSLCRGVDFSRSGFGPRTIILCDQCEKEYHVGCLMDHKMAFLKELPKGNWLCCNDCKRIHSTLRNVLVRGAERLPQSLLALIKKKQGEKGLDPINDINVSWRLLSGKNASPETRPLLLEAVSIFHQCFDPIVDAASGRDLIRAMVYGKSVRGQEFGGMHCALLIVNSSVVSAGMIRIFGTDIAELPLVATSNSHHGKGYFQTLFSCIERLLAFMKVKNLVLPAAEEAQSIWIDKFGFSKIKPDQLTSYRRDCNQFVNFKGTNMLHKMVPPCRIINNHPPQISLEKKSIMKAETS</sequence>
<evidence type="ECO:0000256" key="3">
    <source>
        <dbReference type="ARBA" id="ARBA00022771"/>
    </source>
</evidence>
<evidence type="ECO:0000256" key="5">
    <source>
        <dbReference type="ARBA" id="ARBA00023242"/>
    </source>
</evidence>
<dbReference type="Pfam" id="PF16135">
    <property type="entry name" value="TDBD"/>
    <property type="match status" value="2"/>
</dbReference>
<evidence type="ECO:0000313" key="9">
    <source>
        <dbReference type="EMBL" id="KAI5425717.1"/>
    </source>
</evidence>
<evidence type="ECO:0000256" key="2">
    <source>
        <dbReference type="ARBA" id="ARBA00022723"/>
    </source>
</evidence>
<dbReference type="InterPro" id="IPR011011">
    <property type="entry name" value="Znf_FYVE_PHD"/>
</dbReference>
<feature type="compositionally biased region" description="Basic residues" evidence="7">
    <location>
        <begin position="641"/>
        <end position="652"/>
    </location>
</feature>
<dbReference type="Pfam" id="PF23209">
    <property type="entry name" value="IDM1_C"/>
    <property type="match status" value="1"/>
</dbReference>
<dbReference type="GO" id="GO:0045944">
    <property type="term" value="P:positive regulation of transcription by RNA polymerase II"/>
    <property type="evidence" value="ECO:0007669"/>
    <property type="project" value="TreeGrafter"/>
</dbReference>
<dbReference type="FunFam" id="3.30.40.10:FF:000494">
    <property type="entry name" value="Acyl-CoA N-acyltransferase with RING/FYVE/PHD-type zinc finger domain"/>
    <property type="match status" value="1"/>
</dbReference>
<dbReference type="InterPro" id="IPR019787">
    <property type="entry name" value="Znf_PHD-finger"/>
</dbReference>
<dbReference type="InterPro" id="IPR032308">
    <property type="entry name" value="TDBD"/>
</dbReference>
<keyword evidence="3 6" id="KW-0863">Zinc-finger</keyword>
<dbReference type="InterPro" id="IPR019786">
    <property type="entry name" value="Zinc_finger_PHD-type_CS"/>
</dbReference>
<dbReference type="Proteomes" id="UP001058974">
    <property type="component" value="Chromosome 3"/>
</dbReference>
<dbReference type="InterPro" id="IPR056511">
    <property type="entry name" value="IDM1_C"/>
</dbReference>
<dbReference type="PANTHER" id="PTHR47025">
    <property type="entry name" value="AUTOIMMUNE REGULATOR"/>
    <property type="match status" value="1"/>
</dbReference>
<evidence type="ECO:0000256" key="6">
    <source>
        <dbReference type="PROSITE-ProRule" id="PRU00146"/>
    </source>
</evidence>
<name>A0A9D4XS02_PEA</name>
<feature type="compositionally biased region" description="Low complexity" evidence="7">
    <location>
        <begin position="628"/>
        <end position="640"/>
    </location>
</feature>
<dbReference type="GO" id="GO:0042393">
    <property type="term" value="F:histone binding"/>
    <property type="evidence" value="ECO:0007669"/>
    <property type="project" value="TreeGrafter"/>
</dbReference>
<evidence type="ECO:0000256" key="4">
    <source>
        <dbReference type="ARBA" id="ARBA00022833"/>
    </source>
</evidence>
<dbReference type="SUPFAM" id="SSF55729">
    <property type="entry name" value="Acyl-CoA N-acyltransferases (Nat)"/>
    <property type="match status" value="1"/>
</dbReference>
<protein>
    <recommendedName>
        <fullName evidence="8">PHD-type domain-containing protein</fullName>
    </recommendedName>
</protein>
<keyword evidence="4" id="KW-0862">Zinc</keyword>
<dbReference type="Pfam" id="PF23011">
    <property type="entry name" value="PHD-1st_NSD"/>
    <property type="match status" value="1"/>
</dbReference>
<dbReference type="EMBL" id="JAMSHJ010000003">
    <property type="protein sequence ID" value="KAI5425717.1"/>
    <property type="molecule type" value="Genomic_DNA"/>
</dbReference>
<feature type="region of interest" description="Disordered" evidence="7">
    <location>
        <begin position="616"/>
        <end position="674"/>
    </location>
</feature>
<comment type="subcellular location">
    <subcellularLocation>
        <location evidence="1">Nucleus</location>
    </subcellularLocation>
</comment>
<keyword evidence="10" id="KW-1185">Reference proteome</keyword>
<dbReference type="Gene3D" id="3.30.40.10">
    <property type="entry name" value="Zinc/RING finger domain, C3HC4 (zinc finger)"/>
    <property type="match status" value="2"/>
</dbReference>
<dbReference type="CDD" id="cd15539">
    <property type="entry name" value="PHD1_AIRE"/>
    <property type="match status" value="1"/>
</dbReference>
<dbReference type="OrthoDB" id="1903104at2759"/>
<dbReference type="PROSITE" id="PS50016">
    <property type="entry name" value="ZF_PHD_2"/>
    <property type="match status" value="1"/>
</dbReference>
<dbReference type="InterPro" id="IPR001965">
    <property type="entry name" value="Znf_PHD"/>
</dbReference>
<proteinExistence type="predicted"/>